<dbReference type="EMBL" id="JADNRY010000006">
    <property type="protein sequence ID" value="KAF9076489.1"/>
    <property type="molecule type" value="Genomic_DNA"/>
</dbReference>
<dbReference type="OrthoDB" id="3248421at2759"/>
<feature type="region of interest" description="Disordered" evidence="1">
    <location>
        <begin position="346"/>
        <end position="386"/>
    </location>
</feature>
<protein>
    <submittedName>
        <fullName evidence="2">Uncharacterized protein</fullName>
    </submittedName>
</protein>
<evidence type="ECO:0000256" key="1">
    <source>
        <dbReference type="SAM" id="MobiDB-lite"/>
    </source>
</evidence>
<reference evidence="2" key="1">
    <citation type="submission" date="2020-11" db="EMBL/GenBank/DDBJ databases">
        <authorList>
            <consortium name="DOE Joint Genome Institute"/>
            <person name="Ahrendt S."/>
            <person name="Riley R."/>
            <person name="Andreopoulos W."/>
            <person name="Labutti K."/>
            <person name="Pangilinan J."/>
            <person name="Ruiz-Duenas F.J."/>
            <person name="Barrasa J.M."/>
            <person name="Sanchez-Garcia M."/>
            <person name="Camarero S."/>
            <person name="Miyauchi S."/>
            <person name="Serrano A."/>
            <person name="Linde D."/>
            <person name="Babiker R."/>
            <person name="Drula E."/>
            <person name="Ayuso-Fernandez I."/>
            <person name="Pacheco R."/>
            <person name="Padilla G."/>
            <person name="Ferreira P."/>
            <person name="Barriuso J."/>
            <person name="Kellner H."/>
            <person name="Castanera R."/>
            <person name="Alfaro M."/>
            <person name="Ramirez L."/>
            <person name="Pisabarro A.G."/>
            <person name="Kuo A."/>
            <person name="Tritt A."/>
            <person name="Lipzen A."/>
            <person name="He G."/>
            <person name="Yan M."/>
            <person name="Ng V."/>
            <person name="Cullen D."/>
            <person name="Martin F."/>
            <person name="Rosso M.-N."/>
            <person name="Henrissat B."/>
            <person name="Hibbett D."/>
            <person name="Martinez A.T."/>
            <person name="Grigoriev I.V."/>
        </authorList>
    </citation>
    <scope>NUCLEOTIDE SEQUENCE</scope>
    <source>
        <strain evidence="2">AH 40177</strain>
    </source>
</reference>
<feature type="region of interest" description="Disordered" evidence="1">
    <location>
        <begin position="592"/>
        <end position="658"/>
    </location>
</feature>
<dbReference type="AlphaFoldDB" id="A0A9P5UER1"/>
<sequence>MYRSSSPYGSPYAAPAGSHYSASYSAAPQTAASGPQITPGSITYTTSTGANGEVVYHPFKAVPASYQTPTGIVTGIQWVPAEATATVPANAEPASVDFAEAWSRGNFSKEDQKNLRDWWVMIRFMKLPFLIIVLYRYGIPFIKPLFLVNLSKSLLLFFRERTNNRQRSEEKRRKKEEKESMKLLREKDRYNNQNHRYDNDPDLRVARERDAASLQRRKSFTQGSIGFPGAPPSYTSPPTYAGSERAGAGYPSAYPSATGNSPNMGYSRERKYSTGGTLADQFADMGLDHDNAPLARPRKYSTHEARRMSGNFGIERPPSAYDASATSAGYSKPYAAGVAYSNPSPSLRSADPPYMPAPRPSSPYGTPNYPPAPPQDIYARDSGGSYGARAASPYHRAASPYGRSASPFAASGGDAYPPGHVMEGRPIGQRSRATTPVGSSPGMGYHPTTGGFPQSGISGRMSPNILGGSSAGTLAAPECFARPINAAHPYTPFEPMKIQDMDLFLEVLPRMPVVLQTHDAYNEDWTRLTDDIALAWSGRMPLPVPAINGKLPKRATLVAKLIELWNHSFFERRGVELVLYKGRERRSGQQYGLVDLPYEEYDDDSSSSSSSSEEDDDPRLTGFYGGYPTEIPDGRQRRHATKAEKRRRRKERKLQRKERDRRYSLWLFSLPQGGPGGAGSAYGAPTAPGSAFGTHSPSISGLGGFRGPSPSPAAYASPSQMSSYPGMLQH</sequence>
<name>A0A9P5UER1_9AGAR</name>
<feature type="region of interest" description="Disordered" evidence="1">
    <location>
        <begin position="676"/>
        <end position="730"/>
    </location>
</feature>
<gene>
    <name evidence="2" type="ORF">BDP27DRAFT_1414361</name>
</gene>
<dbReference type="Pfam" id="PF15496">
    <property type="entry name" value="DUF4646"/>
    <property type="match status" value="1"/>
</dbReference>
<proteinExistence type="predicted"/>
<evidence type="ECO:0000313" key="2">
    <source>
        <dbReference type="EMBL" id="KAF9076489.1"/>
    </source>
</evidence>
<accession>A0A9P5UER1</accession>
<evidence type="ECO:0000313" key="3">
    <source>
        <dbReference type="Proteomes" id="UP000772434"/>
    </source>
</evidence>
<feature type="compositionally biased region" description="Low complexity" evidence="1">
    <location>
        <begin position="681"/>
        <end position="691"/>
    </location>
</feature>
<organism evidence="2 3">
    <name type="scientific">Rhodocollybia butyracea</name>
    <dbReference type="NCBI Taxonomy" id="206335"/>
    <lineage>
        <taxon>Eukaryota</taxon>
        <taxon>Fungi</taxon>
        <taxon>Dikarya</taxon>
        <taxon>Basidiomycota</taxon>
        <taxon>Agaricomycotina</taxon>
        <taxon>Agaricomycetes</taxon>
        <taxon>Agaricomycetidae</taxon>
        <taxon>Agaricales</taxon>
        <taxon>Marasmiineae</taxon>
        <taxon>Omphalotaceae</taxon>
        <taxon>Rhodocollybia</taxon>
    </lineage>
</organism>
<feature type="region of interest" description="Disordered" evidence="1">
    <location>
        <begin position="423"/>
        <end position="444"/>
    </location>
</feature>
<feature type="region of interest" description="Disordered" evidence="1">
    <location>
        <begin position="165"/>
        <end position="272"/>
    </location>
</feature>
<dbReference type="Proteomes" id="UP000772434">
    <property type="component" value="Unassembled WGS sequence"/>
</dbReference>
<dbReference type="InterPro" id="IPR028018">
    <property type="entry name" value="DUF4646"/>
</dbReference>
<feature type="compositionally biased region" description="Basic residues" evidence="1">
    <location>
        <begin position="636"/>
        <end position="656"/>
    </location>
</feature>
<comment type="caution">
    <text evidence="2">The sequence shown here is derived from an EMBL/GenBank/DDBJ whole genome shotgun (WGS) entry which is preliminary data.</text>
</comment>
<keyword evidence="3" id="KW-1185">Reference proteome</keyword>
<feature type="compositionally biased region" description="Polar residues" evidence="1">
    <location>
        <begin position="255"/>
        <end position="264"/>
    </location>
</feature>
<feature type="compositionally biased region" description="Low complexity" evidence="1">
    <location>
        <begin position="712"/>
        <end position="730"/>
    </location>
</feature>
<feature type="compositionally biased region" description="Basic and acidic residues" evidence="1">
    <location>
        <begin position="165"/>
        <end position="211"/>
    </location>
</feature>